<dbReference type="Proteomes" id="UP001500582">
    <property type="component" value="Unassembled WGS sequence"/>
</dbReference>
<dbReference type="InterPro" id="IPR032808">
    <property type="entry name" value="DoxX"/>
</dbReference>
<organism evidence="6 7">
    <name type="scientific">Mucilaginibacter gynuensis</name>
    <dbReference type="NCBI Taxonomy" id="1302236"/>
    <lineage>
        <taxon>Bacteria</taxon>
        <taxon>Pseudomonadati</taxon>
        <taxon>Bacteroidota</taxon>
        <taxon>Sphingobacteriia</taxon>
        <taxon>Sphingobacteriales</taxon>
        <taxon>Sphingobacteriaceae</taxon>
        <taxon>Mucilaginibacter</taxon>
    </lineage>
</organism>
<keyword evidence="7" id="KW-1185">Reference proteome</keyword>
<proteinExistence type="predicted"/>
<feature type="transmembrane region" description="Helical" evidence="5">
    <location>
        <begin position="7"/>
        <end position="27"/>
    </location>
</feature>
<dbReference type="EMBL" id="BAABFT010000007">
    <property type="protein sequence ID" value="GAA4326668.1"/>
    <property type="molecule type" value="Genomic_DNA"/>
</dbReference>
<comment type="caution">
    <text evidence="6">The sequence shown here is derived from an EMBL/GenBank/DDBJ whole genome shotgun (WGS) entry which is preliminary data.</text>
</comment>
<evidence type="ECO:0000256" key="1">
    <source>
        <dbReference type="ARBA" id="ARBA00004141"/>
    </source>
</evidence>
<keyword evidence="3 5" id="KW-1133">Transmembrane helix</keyword>
<reference evidence="7" key="1">
    <citation type="journal article" date="2019" name="Int. J. Syst. Evol. Microbiol.">
        <title>The Global Catalogue of Microorganisms (GCM) 10K type strain sequencing project: providing services to taxonomists for standard genome sequencing and annotation.</title>
        <authorList>
            <consortium name="The Broad Institute Genomics Platform"/>
            <consortium name="The Broad Institute Genome Sequencing Center for Infectious Disease"/>
            <person name="Wu L."/>
            <person name="Ma J."/>
        </authorList>
    </citation>
    <scope>NUCLEOTIDE SEQUENCE [LARGE SCALE GENOMIC DNA]</scope>
    <source>
        <strain evidence="7">JCM 17705</strain>
    </source>
</reference>
<feature type="transmembrane region" description="Helical" evidence="5">
    <location>
        <begin position="94"/>
        <end position="112"/>
    </location>
</feature>
<gene>
    <name evidence="6" type="ORF">GCM10023149_29610</name>
</gene>
<dbReference type="RefSeq" id="WP_345211891.1">
    <property type="nucleotide sequence ID" value="NZ_BAABFT010000007.1"/>
</dbReference>
<keyword evidence="2 5" id="KW-0812">Transmembrane</keyword>
<keyword evidence="4 5" id="KW-0472">Membrane</keyword>
<evidence type="ECO:0000256" key="2">
    <source>
        <dbReference type="ARBA" id="ARBA00022692"/>
    </source>
</evidence>
<sequence length="124" mass="13753">MSLKAIRITGLILTIILGLIFTLSAFLKLTLNETAIKQAASFGIDARIYQFIGIIEIVSLVLFITPRTGVLGSLLLIAYMGGAIVTHLQHHQPIAMAVAVQIILWLTAYIRFPELRQRLLNKIQ</sequence>
<evidence type="ECO:0000256" key="5">
    <source>
        <dbReference type="SAM" id="Phobius"/>
    </source>
</evidence>
<evidence type="ECO:0000256" key="3">
    <source>
        <dbReference type="ARBA" id="ARBA00022989"/>
    </source>
</evidence>
<accession>A0ABP8GLY1</accession>
<dbReference type="Pfam" id="PF13564">
    <property type="entry name" value="DoxX_2"/>
    <property type="match status" value="1"/>
</dbReference>
<evidence type="ECO:0000313" key="7">
    <source>
        <dbReference type="Proteomes" id="UP001500582"/>
    </source>
</evidence>
<evidence type="ECO:0000256" key="4">
    <source>
        <dbReference type="ARBA" id="ARBA00023136"/>
    </source>
</evidence>
<comment type="subcellular location">
    <subcellularLocation>
        <location evidence="1">Membrane</location>
        <topology evidence="1">Multi-pass membrane protein</topology>
    </subcellularLocation>
</comment>
<protein>
    <submittedName>
        <fullName evidence="6">DoxX family protein</fullName>
    </submittedName>
</protein>
<evidence type="ECO:0000313" key="6">
    <source>
        <dbReference type="EMBL" id="GAA4326668.1"/>
    </source>
</evidence>
<name>A0ABP8GLY1_9SPHI</name>